<dbReference type="GO" id="GO:0005737">
    <property type="term" value="C:cytoplasm"/>
    <property type="evidence" value="ECO:0007669"/>
    <property type="project" value="UniProtKB-SubCell"/>
</dbReference>
<dbReference type="InterPro" id="IPR012340">
    <property type="entry name" value="NA-bd_OB-fold"/>
</dbReference>
<dbReference type="PROSITE" id="PS00674">
    <property type="entry name" value="AAA"/>
    <property type="match status" value="1"/>
</dbReference>
<feature type="compositionally biased region" description="Basic and acidic residues" evidence="11">
    <location>
        <begin position="9"/>
        <end position="21"/>
    </location>
</feature>
<keyword evidence="14" id="KW-1185">Reference proteome</keyword>
<dbReference type="Gene3D" id="3.40.50.300">
    <property type="entry name" value="P-loop containing nucleotide triphosphate hydrolases"/>
    <property type="match status" value="1"/>
</dbReference>
<organism evidence="13 14">
    <name type="scientific">Halorubrum lacusprofundi (strain ATCC 49239 / DSM 5036 / JCM 8891 / ACAM 34)</name>
    <dbReference type="NCBI Taxonomy" id="416348"/>
    <lineage>
        <taxon>Archaea</taxon>
        <taxon>Methanobacteriati</taxon>
        <taxon>Methanobacteriota</taxon>
        <taxon>Stenosarchaea group</taxon>
        <taxon>Halobacteria</taxon>
        <taxon>Halobacteriales</taxon>
        <taxon>Haloferacaceae</taxon>
        <taxon>Halorubrum</taxon>
    </lineage>
</organism>
<comment type="domain">
    <text evidence="9">Consists of three main regions, an N-terminal coiled-coil domain that may assist in substrate recognition, an interdomain involved in PAN hexamerization, and a C-terminal ATPase domain of the AAA type.</text>
</comment>
<dbReference type="AlphaFoldDB" id="B9LQG8"/>
<name>B9LQG8_HALLT</name>
<dbReference type="Pfam" id="PF16450">
    <property type="entry name" value="Prot_ATP_ID_OB_C"/>
    <property type="match status" value="1"/>
</dbReference>
<keyword evidence="13" id="KW-0413">Isomerase</keyword>
<dbReference type="GO" id="GO:0005524">
    <property type="term" value="F:ATP binding"/>
    <property type="evidence" value="ECO:0007669"/>
    <property type="project" value="UniProtKB-UniRule"/>
</dbReference>
<evidence type="ECO:0000313" key="13">
    <source>
        <dbReference type="EMBL" id="ACM57589.1"/>
    </source>
</evidence>
<dbReference type="Gene3D" id="2.40.50.140">
    <property type="entry name" value="Nucleic acid-binding proteins"/>
    <property type="match status" value="1"/>
</dbReference>
<dbReference type="Proteomes" id="UP000000740">
    <property type="component" value="Chromosome 1"/>
</dbReference>
<dbReference type="HAMAP" id="MF_00553">
    <property type="entry name" value="PAN"/>
    <property type="match status" value="1"/>
</dbReference>
<feature type="binding site" evidence="9">
    <location>
        <position position="334"/>
    </location>
    <ligand>
        <name>ATP</name>
        <dbReference type="ChEBI" id="CHEBI:30616"/>
    </ligand>
</feature>
<dbReference type="eggNOG" id="arCOG01306">
    <property type="taxonomic scope" value="Archaea"/>
</dbReference>
<dbReference type="GO" id="GO:0016887">
    <property type="term" value="F:ATP hydrolysis activity"/>
    <property type="evidence" value="ECO:0007669"/>
    <property type="project" value="UniProtKB-UniRule"/>
</dbReference>
<feature type="domain" description="AAA+ ATPase" evidence="12">
    <location>
        <begin position="184"/>
        <end position="323"/>
    </location>
</feature>
<protein>
    <recommendedName>
        <fullName evidence="9">Proteasome-activating nucleotidase</fullName>
        <shortName evidence="9">PAN</shortName>
    </recommendedName>
    <alternativeName>
        <fullName evidence="9">Proteasomal ATPase</fullName>
    </alternativeName>
    <alternativeName>
        <fullName evidence="9">Proteasome regulatory ATPase</fullName>
    </alternativeName>
    <alternativeName>
        <fullName evidence="9">Proteasome regulatory particle</fullName>
    </alternativeName>
</protein>
<accession>B9LQG8</accession>
<dbReference type="InterPro" id="IPR003593">
    <property type="entry name" value="AAA+_ATPase"/>
</dbReference>
<dbReference type="InterPro" id="IPR050221">
    <property type="entry name" value="26S_Proteasome_ATPase"/>
</dbReference>
<reference evidence="13 14" key="1">
    <citation type="journal article" date="2016" name="Stand. Genomic Sci.">
        <title>Complete genome sequence of the Antarctic Halorubrum lacusprofundi type strain ACAM 34.</title>
        <authorList>
            <person name="Anderson I.J."/>
            <person name="DasSarma P."/>
            <person name="Lucas S."/>
            <person name="Copeland A."/>
            <person name="Lapidus A."/>
            <person name="Del Rio T.G."/>
            <person name="Tice H."/>
            <person name="Dalin E."/>
            <person name="Bruce D.C."/>
            <person name="Goodwin L."/>
            <person name="Pitluck S."/>
            <person name="Sims D."/>
            <person name="Brettin T.S."/>
            <person name="Detter J.C."/>
            <person name="Han C.S."/>
            <person name="Larimer F."/>
            <person name="Hauser L."/>
            <person name="Land M."/>
            <person name="Ivanova N."/>
            <person name="Richardson P."/>
            <person name="Cavicchioli R."/>
            <person name="DasSarma S."/>
            <person name="Woese C.R."/>
            <person name="Kyrpides N.C."/>
        </authorList>
    </citation>
    <scope>NUCLEOTIDE SEQUENCE [LARGE SCALE GENOMIC DNA]</scope>
    <source>
        <strain evidence="14">ATCC 49239 / DSM 5036 / JCM 8891 / ACAM 34</strain>
    </source>
</reference>
<evidence type="ECO:0000256" key="4">
    <source>
        <dbReference type="ARBA" id="ARBA00022741"/>
    </source>
</evidence>
<evidence type="ECO:0000256" key="11">
    <source>
        <dbReference type="SAM" id="MobiDB-lite"/>
    </source>
</evidence>
<dbReference type="FunFam" id="3.40.50.300:FF:000033">
    <property type="entry name" value="26S protease regulatory subunit 6B"/>
    <property type="match status" value="1"/>
</dbReference>
<dbReference type="Pfam" id="PF17862">
    <property type="entry name" value="AAA_lid_3"/>
    <property type="match status" value="1"/>
</dbReference>
<evidence type="ECO:0000256" key="1">
    <source>
        <dbReference type="ARBA" id="ARBA00004496"/>
    </source>
</evidence>
<dbReference type="KEGG" id="hla:Hlac_2011"/>
<dbReference type="InterPro" id="IPR003959">
    <property type="entry name" value="ATPase_AAA_core"/>
</dbReference>
<evidence type="ECO:0000256" key="7">
    <source>
        <dbReference type="ARBA" id="ARBA00023054"/>
    </source>
</evidence>
<dbReference type="Pfam" id="PF00004">
    <property type="entry name" value="AAA"/>
    <property type="match status" value="1"/>
</dbReference>
<keyword evidence="5 9" id="KW-0067">ATP-binding</keyword>
<dbReference type="InterPro" id="IPR032501">
    <property type="entry name" value="Prot_ATP_ID_OB_2nd"/>
</dbReference>
<dbReference type="GO" id="GO:0043335">
    <property type="term" value="P:protein unfolding"/>
    <property type="evidence" value="ECO:0007669"/>
    <property type="project" value="UniProtKB-UniRule"/>
</dbReference>
<comment type="subcellular location">
    <subcellularLocation>
        <location evidence="1 9">Cytoplasm</location>
    </subcellularLocation>
</comment>
<evidence type="ECO:0000256" key="5">
    <source>
        <dbReference type="ARBA" id="ARBA00022840"/>
    </source>
</evidence>
<dbReference type="InterPro" id="IPR003960">
    <property type="entry name" value="ATPase_AAA_CS"/>
</dbReference>
<dbReference type="SMART" id="SM00382">
    <property type="entry name" value="AAA"/>
    <property type="match status" value="1"/>
</dbReference>
<keyword evidence="3 9" id="KW-0963">Cytoplasm</keyword>
<evidence type="ECO:0000256" key="6">
    <source>
        <dbReference type="ARBA" id="ARBA00022942"/>
    </source>
</evidence>
<dbReference type="InterPro" id="IPR023501">
    <property type="entry name" value="Nucleotidase_PAN"/>
</dbReference>
<evidence type="ECO:0000256" key="2">
    <source>
        <dbReference type="ARBA" id="ARBA00006914"/>
    </source>
</evidence>
<feature type="binding site" evidence="9">
    <location>
        <begin position="195"/>
        <end position="200"/>
    </location>
    <ligand>
        <name>ATP</name>
        <dbReference type="ChEBI" id="CHEBI:30616"/>
    </ligand>
</feature>
<keyword evidence="7 9" id="KW-0175">Coiled coil</keyword>
<evidence type="ECO:0000256" key="8">
    <source>
        <dbReference type="ARBA" id="ARBA00023186"/>
    </source>
</evidence>
<dbReference type="GeneID" id="7402030"/>
<feature type="coiled-coil region" evidence="9">
    <location>
        <begin position="25"/>
        <end position="73"/>
    </location>
</feature>
<evidence type="ECO:0000256" key="10">
    <source>
        <dbReference type="RuleBase" id="RU003651"/>
    </source>
</evidence>
<evidence type="ECO:0000313" key="14">
    <source>
        <dbReference type="Proteomes" id="UP000000740"/>
    </source>
</evidence>
<dbReference type="NCBIfam" id="NF003069">
    <property type="entry name" value="PRK03992.1"/>
    <property type="match status" value="1"/>
</dbReference>
<gene>
    <name evidence="9" type="primary">pan</name>
    <name evidence="13" type="ordered locus">Hlac_2011</name>
</gene>
<sequence length="407" mass="45227">MSHSPSLPDRPRLELDPEMSETERLEAIRQHYRRILQVNDELEDRLDDAQDRRGELKSDVDGLKRENEVLKTTSLYIASVEEITDDGVVIKQHGNNQEVLTQASTTLESDLRPGDRVANNDSFAVQQVLDDETDSRAQAMEVTESPDVTYDDIGGIDDQIREVREAVEDPLEDPEQFEAVGVDPPSGVLLHGPPGTGKTMLAKAVANESDATFIKMAGSELVRKFIGEGARLVRDLFELAGEREPAVIFIDEIDAVAAKRTDSKTSGDAEVQRTMMQLLSEMDGFDDRGEVRIMAATNRFDMLDEAILRPGRFDRLIEVPEPNAEGRARILEIHTQDMNVAEGTDVSEVAADLEGYSGADIASLATEAGMFAIRDGRTEVTQADFEQAREKLQDAEKTEEQVINYQY</sequence>
<dbReference type="GO" id="GO:0022623">
    <property type="term" value="C:proteasome-activating nucleotidase complex"/>
    <property type="evidence" value="ECO:0007669"/>
    <property type="project" value="UniProtKB-UniRule"/>
</dbReference>
<feature type="region of interest" description="Disordered" evidence="11">
    <location>
        <begin position="1"/>
        <end position="21"/>
    </location>
</feature>
<dbReference type="PANTHER" id="PTHR23073">
    <property type="entry name" value="26S PROTEASOME REGULATORY SUBUNIT"/>
    <property type="match status" value="1"/>
</dbReference>
<evidence type="ECO:0000256" key="3">
    <source>
        <dbReference type="ARBA" id="ARBA00022490"/>
    </source>
</evidence>
<evidence type="ECO:0000256" key="9">
    <source>
        <dbReference type="HAMAP-Rule" id="MF_00553"/>
    </source>
</evidence>
<dbReference type="InterPro" id="IPR041569">
    <property type="entry name" value="AAA_lid_3"/>
</dbReference>
<comment type="function">
    <text evidence="9">ATPase which is responsible for recognizing, binding, unfolding and translocation of substrate proteins into the archaeal 20S proteasome core particle. Is essential for opening the gate of the 20S proteasome via an interaction with its C-terminus, thereby allowing substrate entry and access to the site of proteolysis. Thus, the C-termini of the proteasomal ATPase function like a 'key in a lock' to induce gate opening and therefore regulate proteolysis. Unfolding activity requires energy from ATP hydrolysis, whereas ATP binding alone promotes ATPase-20S proteasome association which triggers gate opening, and supports translocation of unfolded substrates.</text>
</comment>
<dbReference type="HOGENOM" id="CLU_000688_2_4_2"/>
<keyword evidence="4 9" id="KW-0547">Nucleotide-binding</keyword>
<dbReference type="Gene3D" id="1.10.8.60">
    <property type="match status" value="1"/>
</dbReference>
<evidence type="ECO:0000259" key="12">
    <source>
        <dbReference type="SMART" id="SM00382"/>
    </source>
</evidence>
<dbReference type="RefSeq" id="WP_015910714.1">
    <property type="nucleotide sequence ID" value="NC_012029.1"/>
</dbReference>
<keyword evidence="6 9" id="KW-0647">Proteasome</keyword>
<dbReference type="NCBIfam" id="NF047747">
    <property type="entry name" value="PrtsmActNtasePan2"/>
    <property type="match status" value="1"/>
</dbReference>
<keyword evidence="8 9" id="KW-0143">Chaperone</keyword>
<dbReference type="GO" id="GO:0016853">
    <property type="term" value="F:isomerase activity"/>
    <property type="evidence" value="ECO:0007669"/>
    <property type="project" value="UniProtKB-KW"/>
</dbReference>
<dbReference type="EMBL" id="CP001365">
    <property type="protein sequence ID" value="ACM57589.1"/>
    <property type="molecule type" value="Genomic_DNA"/>
</dbReference>
<dbReference type="GO" id="GO:0010498">
    <property type="term" value="P:proteasomal protein catabolic process"/>
    <property type="evidence" value="ECO:0007669"/>
    <property type="project" value="UniProtKB-UniRule"/>
</dbReference>
<comment type="similarity">
    <text evidence="2 9 10">Belongs to the AAA ATPase family.</text>
</comment>
<dbReference type="SUPFAM" id="SSF52540">
    <property type="entry name" value="P-loop containing nucleoside triphosphate hydrolases"/>
    <property type="match status" value="1"/>
</dbReference>
<dbReference type="InterPro" id="IPR027417">
    <property type="entry name" value="P-loop_NTPase"/>
</dbReference>
<proteinExistence type="inferred from homology"/>
<comment type="subunit">
    <text evidence="9">Homohexamer. The hexameric complex has a two-ring architecture resembling a top hat that caps the 20S proteasome core at one or both ends. Upon ATP-binding, the C-terminus of PAN interacts with the alpha-rings of the proteasome core by binding to the intersubunit pockets.</text>
</comment>